<dbReference type="Gene3D" id="3.30.110.20">
    <property type="entry name" value="Alba-like domain"/>
    <property type="match status" value="1"/>
</dbReference>
<feature type="region of interest" description="Disordered" evidence="4">
    <location>
        <begin position="254"/>
        <end position="313"/>
    </location>
</feature>
<evidence type="ECO:0000313" key="5">
    <source>
        <dbReference type="EMBL" id="GBE82763.1"/>
    </source>
</evidence>
<protein>
    <submittedName>
        <fullName evidence="5">Uncharacterized protein</fullName>
    </submittedName>
</protein>
<keyword evidence="6" id="KW-1185">Reference proteome</keyword>
<keyword evidence="2" id="KW-0819">tRNA processing</keyword>
<dbReference type="InParanoid" id="A0A401GKR3"/>
<evidence type="ECO:0000256" key="4">
    <source>
        <dbReference type="SAM" id="MobiDB-lite"/>
    </source>
</evidence>
<comment type="subcellular location">
    <subcellularLocation>
        <location evidence="1">Nucleus</location>
    </subcellularLocation>
</comment>
<feature type="compositionally biased region" description="Basic and acidic residues" evidence="4">
    <location>
        <begin position="79"/>
        <end position="103"/>
    </location>
</feature>
<dbReference type="GO" id="GO:0000172">
    <property type="term" value="C:ribonuclease MRP complex"/>
    <property type="evidence" value="ECO:0007669"/>
    <property type="project" value="InterPro"/>
</dbReference>
<reference evidence="5 6" key="1">
    <citation type="journal article" date="2018" name="Sci. Rep.">
        <title>Genome sequence of the cauliflower mushroom Sparassis crispa (Hanabiratake) and its association with beneficial usage.</title>
        <authorList>
            <person name="Kiyama R."/>
            <person name="Furutani Y."/>
            <person name="Kawaguchi K."/>
            <person name="Nakanishi T."/>
        </authorList>
    </citation>
    <scope>NUCLEOTIDE SEQUENCE [LARGE SCALE GENOMIC DNA]</scope>
</reference>
<dbReference type="AlphaFoldDB" id="A0A401GKR3"/>
<sequence>MSSSEPSRRPAAQKRRLEPADDEAGPSKRLRTEATNPAPRTGGPSTSGQTVELETDRLEADSGTLAAARPVQGANGEASRTDAADKGKGKAKDTDTTTRKDTGKGGADPSTHKIRKLVPPRPFPTVPTSVSATGPRSAHTEGKNYICITRHTPLGGYLRRCKDVILKDGYKNLHLSAMGAAIPHLMLLTVSLPSILPFPPDEVHTEILTGTVEVQDELIPEDEDEDISYRTRGKSTVSVVIKIGDGVDEVLKGKNKRKGKGGGYQAADTVGAAGGNPGAGRRGKKNGKAGRQNTVGGSGPAPIVVREDEMETV</sequence>
<evidence type="ECO:0000256" key="3">
    <source>
        <dbReference type="ARBA" id="ARBA00023242"/>
    </source>
</evidence>
<gene>
    <name evidence="5" type="ORF">SCP_0411480</name>
</gene>
<dbReference type="GO" id="GO:0005655">
    <property type="term" value="C:nucleolar ribonuclease P complex"/>
    <property type="evidence" value="ECO:0007669"/>
    <property type="project" value="InterPro"/>
</dbReference>
<comment type="caution">
    <text evidence="5">The sequence shown here is derived from an EMBL/GenBank/DDBJ whole genome shotgun (WGS) entry which is preliminary data.</text>
</comment>
<dbReference type="RefSeq" id="XP_027613676.1">
    <property type="nucleotide sequence ID" value="XM_027757875.1"/>
</dbReference>
<feature type="region of interest" description="Disordered" evidence="4">
    <location>
        <begin position="1"/>
        <end position="139"/>
    </location>
</feature>
<evidence type="ECO:0000256" key="2">
    <source>
        <dbReference type="ARBA" id="ARBA00022694"/>
    </source>
</evidence>
<dbReference type="InterPro" id="IPR014612">
    <property type="entry name" value="Pop7/Rpp20"/>
</dbReference>
<dbReference type="GO" id="GO:0001682">
    <property type="term" value="P:tRNA 5'-leader removal"/>
    <property type="evidence" value="ECO:0007669"/>
    <property type="project" value="InterPro"/>
</dbReference>
<evidence type="ECO:0000256" key="1">
    <source>
        <dbReference type="ARBA" id="ARBA00004123"/>
    </source>
</evidence>
<proteinExistence type="predicted"/>
<dbReference type="SUPFAM" id="SSF82704">
    <property type="entry name" value="AlbA-like"/>
    <property type="match status" value="1"/>
</dbReference>
<organism evidence="5 6">
    <name type="scientific">Sparassis crispa</name>
    <dbReference type="NCBI Taxonomy" id="139825"/>
    <lineage>
        <taxon>Eukaryota</taxon>
        <taxon>Fungi</taxon>
        <taxon>Dikarya</taxon>
        <taxon>Basidiomycota</taxon>
        <taxon>Agaricomycotina</taxon>
        <taxon>Agaricomycetes</taxon>
        <taxon>Polyporales</taxon>
        <taxon>Sparassidaceae</taxon>
        <taxon>Sparassis</taxon>
    </lineage>
</organism>
<dbReference type="InterPro" id="IPR036882">
    <property type="entry name" value="Alba-like_dom_sf"/>
</dbReference>
<dbReference type="Pfam" id="PF12328">
    <property type="entry name" value="Rpp20"/>
    <property type="match status" value="1"/>
</dbReference>
<name>A0A401GKR3_9APHY</name>
<dbReference type="EMBL" id="BFAD01000004">
    <property type="protein sequence ID" value="GBE82763.1"/>
    <property type="molecule type" value="Genomic_DNA"/>
</dbReference>
<keyword evidence="3" id="KW-0539">Nucleus</keyword>
<feature type="compositionally biased region" description="Polar residues" evidence="4">
    <location>
        <begin position="43"/>
        <end position="52"/>
    </location>
</feature>
<accession>A0A401GKR3</accession>
<evidence type="ECO:0000313" key="6">
    <source>
        <dbReference type="Proteomes" id="UP000287166"/>
    </source>
</evidence>
<dbReference type="OrthoDB" id="416729at2759"/>
<dbReference type="GeneID" id="38779680"/>
<dbReference type="GO" id="GO:0003676">
    <property type="term" value="F:nucleic acid binding"/>
    <property type="evidence" value="ECO:0007669"/>
    <property type="project" value="InterPro"/>
</dbReference>
<dbReference type="Proteomes" id="UP000287166">
    <property type="component" value="Unassembled WGS sequence"/>
</dbReference>